<sequence>MTLTKVMSGEKLSIEEARQIVDKMMSGNMTNEQTAAVLSVLAYRGETPEEISGFAAGMTEKAASVHVPQPVLDTCGTGGDGTGTFNVSTASALLLSAGGVPVAKHGNRSVSSKSGSADVLEVLGIPVQHREKEAAKMLETHSLSFFFAPLYHEAMKYVGPVRKALGIRTIFNVLGPLTNPAGASRRVIGVYSVEMARKMAEAAKHLPIERALFVSGSDGMDEITIQGPSTIIELKDGKLHEYTMTPEDAGLSSMTDLSGAVSADAEESAAVIKSVFEQKGSDSARGLLLLNAGAGLYVMGRADSIREGVKQAEALLGTPVLQHLERLQQEEEIVT</sequence>
<proteinExistence type="inferred from homology"/>
<accession>A0A2P6MKK2</accession>
<keyword evidence="4 9" id="KW-0808">Transferase</keyword>
<feature type="binding site" evidence="9">
    <location>
        <position position="76"/>
    </location>
    <ligand>
        <name>anthranilate</name>
        <dbReference type="ChEBI" id="CHEBI:16567"/>
        <label>1</label>
    </ligand>
</feature>
<name>A0A2P6MKK2_ALKUR</name>
<keyword evidence="6 9" id="KW-0057">Aromatic amino acid biosynthesis</keyword>
<keyword evidence="5 9" id="KW-0822">Tryptophan biosynthesis</keyword>
<dbReference type="GO" id="GO:0004048">
    <property type="term" value="F:anthranilate phosphoribosyltransferase activity"/>
    <property type="evidence" value="ECO:0007669"/>
    <property type="project" value="UniProtKB-UniRule"/>
</dbReference>
<evidence type="ECO:0000256" key="2">
    <source>
        <dbReference type="ARBA" id="ARBA00022605"/>
    </source>
</evidence>
<comment type="similarity">
    <text evidence="9">Belongs to the anthranilate phosphoribosyltransferase family.</text>
</comment>
<protein>
    <recommendedName>
        <fullName evidence="9">Anthranilate phosphoribosyltransferase</fullName>
        <ecNumber evidence="9">2.4.2.18</ecNumber>
    </recommendedName>
</protein>
<feature type="binding site" evidence="9">
    <location>
        <position position="107"/>
    </location>
    <ligand>
        <name>anthranilate</name>
        <dbReference type="ChEBI" id="CHEBI:16567"/>
        <label>1</label>
    </ligand>
</feature>
<dbReference type="SUPFAM" id="SSF52418">
    <property type="entry name" value="Nucleoside phosphorylase/phosphoribosyltransferase catalytic domain"/>
    <property type="match status" value="1"/>
</dbReference>
<dbReference type="Proteomes" id="UP000243650">
    <property type="component" value="Unassembled WGS sequence"/>
</dbReference>
<feature type="binding site" evidence="9">
    <location>
        <position position="76"/>
    </location>
    <ligand>
        <name>5-phospho-alpha-D-ribose 1-diphosphate</name>
        <dbReference type="ChEBI" id="CHEBI:58017"/>
    </ligand>
</feature>
<dbReference type="AlphaFoldDB" id="A0A2P6MKK2"/>
<feature type="domain" description="Glycosyl transferase family 3" evidence="10">
    <location>
        <begin position="69"/>
        <end position="316"/>
    </location>
</feature>
<evidence type="ECO:0000256" key="9">
    <source>
        <dbReference type="HAMAP-Rule" id="MF_00211"/>
    </source>
</evidence>
<comment type="function">
    <text evidence="9">Catalyzes the transfer of the phosphoribosyl group of 5-phosphorylribose-1-pyrophosphate (PRPP) to anthranilate to yield N-(5'-phosphoribosyl)-anthranilate (PRA).</text>
</comment>
<feature type="domain" description="Glycosyl transferase family 3 N-terminal" evidence="11">
    <location>
        <begin position="3"/>
        <end position="62"/>
    </location>
</feature>
<dbReference type="Pfam" id="PF02885">
    <property type="entry name" value="Glycos_trans_3N"/>
    <property type="match status" value="1"/>
</dbReference>
<dbReference type="RefSeq" id="WP_105957853.1">
    <property type="nucleotide sequence ID" value="NZ_PVNS01000002.1"/>
</dbReference>
<dbReference type="EMBL" id="PVNS01000002">
    <property type="protein sequence ID" value="PRO66817.1"/>
    <property type="molecule type" value="Genomic_DNA"/>
</dbReference>
<comment type="catalytic activity">
    <reaction evidence="7 9">
        <text>N-(5-phospho-beta-D-ribosyl)anthranilate + diphosphate = 5-phospho-alpha-D-ribose 1-diphosphate + anthranilate</text>
        <dbReference type="Rhea" id="RHEA:11768"/>
        <dbReference type="ChEBI" id="CHEBI:16567"/>
        <dbReference type="ChEBI" id="CHEBI:18277"/>
        <dbReference type="ChEBI" id="CHEBI:33019"/>
        <dbReference type="ChEBI" id="CHEBI:58017"/>
        <dbReference type="EC" id="2.4.2.18"/>
    </reaction>
</comment>
<feature type="binding site" evidence="9">
    <location>
        <position position="221"/>
    </location>
    <ligand>
        <name>Mg(2+)</name>
        <dbReference type="ChEBI" id="CHEBI:18420"/>
        <label>2</label>
    </ligand>
</feature>
<dbReference type="GO" id="GO:0000162">
    <property type="term" value="P:L-tryptophan biosynthetic process"/>
    <property type="evidence" value="ECO:0007669"/>
    <property type="project" value="UniProtKB-UniRule"/>
</dbReference>
<comment type="subunit">
    <text evidence="9">Homodimer.</text>
</comment>
<comment type="cofactor">
    <cofactor evidence="9">
        <name>Mg(2+)</name>
        <dbReference type="ChEBI" id="CHEBI:18420"/>
    </cofactor>
    <text evidence="9">Binds 2 magnesium ions per monomer.</text>
</comment>
<dbReference type="PANTHER" id="PTHR43285:SF2">
    <property type="entry name" value="ANTHRANILATE PHOSPHORIBOSYLTRANSFERASE"/>
    <property type="match status" value="1"/>
</dbReference>
<dbReference type="InterPro" id="IPR005940">
    <property type="entry name" value="Anthranilate_Pribosyl_Tfrase"/>
</dbReference>
<feature type="binding site" evidence="9">
    <location>
        <begin position="86"/>
        <end position="89"/>
    </location>
    <ligand>
        <name>5-phospho-alpha-D-ribose 1-diphosphate</name>
        <dbReference type="ChEBI" id="CHEBI:58017"/>
    </ligand>
</feature>
<dbReference type="EC" id="2.4.2.18" evidence="9"/>
<dbReference type="InterPro" id="IPR036320">
    <property type="entry name" value="Glycosyl_Trfase_fam3_N_dom_sf"/>
</dbReference>
<evidence type="ECO:0000259" key="11">
    <source>
        <dbReference type="Pfam" id="PF02885"/>
    </source>
</evidence>
<dbReference type="HAMAP" id="MF_00211">
    <property type="entry name" value="TrpD"/>
    <property type="match status" value="1"/>
</dbReference>
<dbReference type="InterPro" id="IPR035902">
    <property type="entry name" value="Nuc_phospho_transferase"/>
</dbReference>
<keyword evidence="13" id="KW-1185">Reference proteome</keyword>
<keyword evidence="3 9" id="KW-0328">Glycosyltransferase</keyword>
<evidence type="ECO:0000256" key="1">
    <source>
        <dbReference type="ARBA" id="ARBA00004907"/>
    </source>
</evidence>
<evidence type="ECO:0000256" key="8">
    <source>
        <dbReference type="ARBA" id="ARBA00061188"/>
    </source>
</evidence>
<evidence type="ECO:0000256" key="4">
    <source>
        <dbReference type="ARBA" id="ARBA00022679"/>
    </source>
</evidence>
<comment type="similarity">
    <text evidence="8">In the C-terminal section; belongs to the anthranilate phosphoribosyltransferase family.</text>
</comment>
<dbReference type="Gene3D" id="1.20.970.10">
    <property type="entry name" value="Transferase, Pyrimidine Nucleoside Phosphorylase, Chain C"/>
    <property type="match status" value="1"/>
</dbReference>
<keyword evidence="9" id="KW-0479">Metal-binding</keyword>
<dbReference type="UniPathway" id="UPA00035">
    <property type="reaction ID" value="UER00041"/>
</dbReference>
<evidence type="ECO:0000256" key="3">
    <source>
        <dbReference type="ARBA" id="ARBA00022676"/>
    </source>
</evidence>
<comment type="caution">
    <text evidence="12">The sequence shown here is derived from an EMBL/GenBank/DDBJ whole genome shotgun (WGS) entry which is preliminary data.</text>
</comment>
<dbReference type="Gene3D" id="3.40.1030.10">
    <property type="entry name" value="Nucleoside phosphorylase/phosphoribosyltransferase catalytic domain"/>
    <property type="match status" value="1"/>
</dbReference>
<feature type="binding site" evidence="9">
    <location>
        <position position="222"/>
    </location>
    <ligand>
        <name>Mg(2+)</name>
        <dbReference type="ChEBI" id="CHEBI:18420"/>
        <label>2</label>
    </ligand>
</feature>
<feature type="binding site" evidence="9">
    <location>
        <position position="88"/>
    </location>
    <ligand>
        <name>Mg(2+)</name>
        <dbReference type="ChEBI" id="CHEBI:18420"/>
        <label>1</label>
    </ligand>
</feature>
<reference evidence="12 13" key="1">
    <citation type="submission" date="2018-03" db="EMBL/GenBank/DDBJ databases">
        <title>Bacillus urumqiensis sp. nov., a moderately haloalkaliphilic bacterium isolated from a salt lake.</title>
        <authorList>
            <person name="Zhao B."/>
            <person name="Liao Z."/>
        </authorList>
    </citation>
    <scope>NUCLEOTIDE SEQUENCE [LARGE SCALE GENOMIC DNA]</scope>
    <source>
        <strain evidence="12 13">BZ-SZ-XJ18</strain>
    </source>
</reference>
<organism evidence="12 13">
    <name type="scientific">Alkalicoccus urumqiensis</name>
    <name type="common">Bacillus urumqiensis</name>
    <dbReference type="NCBI Taxonomy" id="1548213"/>
    <lineage>
        <taxon>Bacteria</taxon>
        <taxon>Bacillati</taxon>
        <taxon>Bacillota</taxon>
        <taxon>Bacilli</taxon>
        <taxon>Bacillales</taxon>
        <taxon>Bacillaceae</taxon>
        <taxon>Alkalicoccus</taxon>
    </lineage>
</organism>
<feature type="binding site" evidence="9">
    <location>
        <position position="162"/>
    </location>
    <ligand>
        <name>anthranilate</name>
        <dbReference type="ChEBI" id="CHEBI:16567"/>
        <label>2</label>
    </ligand>
</feature>
<evidence type="ECO:0000313" key="13">
    <source>
        <dbReference type="Proteomes" id="UP000243650"/>
    </source>
</evidence>
<keyword evidence="2 9" id="KW-0028">Amino-acid biosynthesis</keyword>
<feature type="binding site" evidence="9">
    <location>
        <begin position="79"/>
        <end position="80"/>
    </location>
    <ligand>
        <name>5-phospho-alpha-D-ribose 1-diphosphate</name>
        <dbReference type="ChEBI" id="CHEBI:58017"/>
    </ligand>
</feature>
<gene>
    <name evidence="9 12" type="primary">trpD</name>
    <name evidence="12" type="ORF">C6I21_02525</name>
</gene>
<comment type="caution">
    <text evidence="9">Lacks conserved residue(s) required for the propagation of feature annotation.</text>
</comment>
<dbReference type="PANTHER" id="PTHR43285">
    <property type="entry name" value="ANTHRANILATE PHOSPHORIBOSYLTRANSFERASE"/>
    <property type="match status" value="1"/>
</dbReference>
<feature type="binding site" evidence="9">
    <location>
        <position position="222"/>
    </location>
    <ligand>
        <name>Mg(2+)</name>
        <dbReference type="ChEBI" id="CHEBI:18420"/>
        <label>1</label>
    </ligand>
</feature>
<evidence type="ECO:0000256" key="7">
    <source>
        <dbReference type="ARBA" id="ARBA00052328"/>
    </source>
</evidence>
<dbReference type="SUPFAM" id="SSF47648">
    <property type="entry name" value="Nucleoside phosphorylase/phosphoribosyltransferase N-terminal domain"/>
    <property type="match status" value="1"/>
</dbReference>
<feature type="binding site" evidence="9">
    <location>
        <position position="116"/>
    </location>
    <ligand>
        <name>5-phospho-alpha-D-ribose 1-diphosphate</name>
        <dbReference type="ChEBI" id="CHEBI:58017"/>
    </ligand>
</feature>
<evidence type="ECO:0000313" key="12">
    <source>
        <dbReference type="EMBL" id="PRO66817.1"/>
    </source>
</evidence>
<feature type="binding site" evidence="9">
    <location>
        <begin position="104"/>
        <end position="112"/>
    </location>
    <ligand>
        <name>5-phospho-alpha-D-ribose 1-diphosphate</name>
        <dbReference type="ChEBI" id="CHEBI:58017"/>
    </ligand>
</feature>
<evidence type="ECO:0000256" key="5">
    <source>
        <dbReference type="ARBA" id="ARBA00022822"/>
    </source>
</evidence>
<dbReference type="GO" id="GO:0005829">
    <property type="term" value="C:cytosol"/>
    <property type="evidence" value="ECO:0007669"/>
    <property type="project" value="TreeGrafter"/>
</dbReference>
<comment type="pathway">
    <text evidence="1 9">Amino-acid biosynthesis; L-tryptophan biosynthesis; L-tryptophan from chorismate: step 2/5.</text>
</comment>
<dbReference type="NCBIfam" id="TIGR01245">
    <property type="entry name" value="trpD"/>
    <property type="match status" value="1"/>
</dbReference>
<evidence type="ECO:0000256" key="6">
    <source>
        <dbReference type="ARBA" id="ARBA00023141"/>
    </source>
</evidence>
<evidence type="ECO:0000259" key="10">
    <source>
        <dbReference type="Pfam" id="PF00591"/>
    </source>
</evidence>
<keyword evidence="9" id="KW-0460">Magnesium</keyword>
<dbReference type="InterPro" id="IPR017459">
    <property type="entry name" value="Glycosyl_Trfase_fam3_N_dom"/>
</dbReference>
<dbReference type="OrthoDB" id="9806430at2"/>
<feature type="binding site" evidence="9">
    <location>
        <position position="84"/>
    </location>
    <ligand>
        <name>5-phospho-alpha-D-ribose 1-diphosphate</name>
        <dbReference type="ChEBI" id="CHEBI:58017"/>
    </ligand>
</feature>
<dbReference type="Pfam" id="PF00591">
    <property type="entry name" value="Glycos_transf_3"/>
    <property type="match status" value="1"/>
</dbReference>
<dbReference type="GO" id="GO:0000287">
    <property type="term" value="F:magnesium ion binding"/>
    <property type="evidence" value="ECO:0007669"/>
    <property type="project" value="UniProtKB-UniRule"/>
</dbReference>
<dbReference type="InterPro" id="IPR000312">
    <property type="entry name" value="Glycosyl_Trfase_fam3"/>
</dbReference>
<dbReference type="FunFam" id="3.40.1030.10:FF:000002">
    <property type="entry name" value="Anthranilate phosphoribosyltransferase"/>
    <property type="match status" value="1"/>
</dbReference>